<protein>
    <submittedName>
        <fullName evidence="1">Uncharacterized protein</fullName>
    </submittedName>
</protein>
<name>A0A557SZ67_9ARCH</name>
<organism evidence="1 2">
    <name type="scientific">Candidatus Nitrosocosmicus arcticus</name>
    <dbReference type="NCBI Taxonomy" id="2035267"/>
    <lineage>
        <taxon>Archaea</taxon>
        <taxon>Nitrososphaerota</taxon>
        <taxon>Nitrososphaeria</taxon>
        <taxon>Nitrososphaerales</taxon>
        <taxon>Nitrososphaeraceae</taxon>
        <taxon>Candidatus Nitrosocosmicus</taxon>
    </lineage>
</organism>
<reference evidence="1 2" key="1">
    <citation type="journal article" date="2019" name="Front. Microbiol.">
        <title>Ammonia Oxidation by the Arctic Terrestrial Thaumarchaeote Candidatus Nitrosocosmicus arcticus Is Stimulated by Increasing Temperatures.</title>
        <authorList>
            <person name="Alves R.J.E."/>
            <person name="Kerou M."/>
            <person name="Zappe A."/>
            <person name="Bittner R."/>
            <person name="Abby S.S."/>
            <person name="Schmidt H.A."/>
            <person name="Pfeifer K."/>
            <person name="Schleper C."/>
        </authorList>
    </citation>
    <scope>NUCLEOTIDE SEQUENCE [LARGE SCALE GENOMIC DNA]</scope>
    <source>
        <strain evidence="1 2">Kfb</strain>
    </source>
</reference>
<evidence type="ECO:0000313" key="1">
    <source>
        <dbReference type="EMBL" id="TVP41910.1"/>
    </source>
</evidence>
<evidence type="ECO:0000313" key="2">
    <source>
        <dbReference type="Proteomes" id="UP000315289"/>
    </source>
</evidence>
<dbReference type="Proteomes" id="UP000315289">
    <property type="component" value="Unassembled WGS sequence"/>
</dbReference>
<keyword evidence="2" id="KW-1185">Reference proteome</keyword>
<accession>A0A557SZ67</accession>
<dbReference type="AlphaFoldDB" id="A0A557SZ67"/>
<gene>
    <name evidence="1" type="ORF">NARC_10316</name>
</gene>
<proteinExistence type="predicted"/>
<comment type="caution">
    <text evidence="1">The sequence shown here is derived from an EMBL/GenBank/DDBJ whole genome shotgun (WGS) entry which is preliminary data.</text>
</comment>
<dbReference type="EMBL" id="VOAH01000001">
    <property type="protein sequence ID" value="TVP41910.1"/>
    <property type="molecule type" value="Genomic_DNA"/>
</dbReference>
<sequence length="47" mass="5429">MHIEGEKVIIADDKIKFETFLYLCDSGVVEDIVNNMPFLIKDKESLK</sequence>